<dbReference type="KEGG" id="crq:GCK72_002544"/>
<dbReference type="Proteomes" id="UP000008281">
    <property type="component" value="Unassembled WGS sequence"/>
</dbReference>
<dbReference type="AlphaFoldDB" id="E3LVK4"/>
<dbReference type="PROSITE" id="PS50089">
    <property type="entry name" value="ZF_RING_2"/>
    <property type="match status" value="1"/>
</dbReference>
<dbReference type="PANTHER" id="PTHR21578">
    <property type="entry name" value="PROTEIN CBG03826"/>
    <property type="match status" value="1"/>
</dbReference>
<protein>
    <recommendedName>
        <fullName evidence="5">RING-type domain-containing protein</fullName>
    </recommendedName>
</protein>
<dbReference type="InterPro" id="IPR001841">
    <property type="entry name" value="Znf_RING"/>
</dbReference>
<dbReference type="GeneID" id="9809919"/>
<evidence type="ECO:0000313" key="7">
    <source>
        <dbReference type="Proteomes" id="UP000008281"/>
    </source>
</evidence>
<dbReference type="eggNOG" id="ENOG502SF7S">
    <property type="taxonomic scope" value="Eukaryota"/>
</dbReference>
<accession>E3LVK4</accession>
<proteinExistence type="predicted"/>
<dbReference type="CDD" id="cd16619">
    <property type="entry name" value="mRING-HC-C4C4_TRIM37_C-VIII"/>
    <property type="match status" value="1"/>
</dbReference>
<keyword evidence="1 3" id="KW-0863">Zinc-finger</keyword>
<evidence type="ECO:0000313" key="6">
    <source>
        <dbReference type="EMBL" id="EFP12394.1"/>
    </source>
</evidence>
<evidence type="ECO:0000256" key="4">
    <source>
        <dbReference type="SAM" id="MobiDB-lite"/>
    </source>
</evidence>
<dbReference type="GO" id="GO:0008270">
    <property type="term" value="F:zinc ion binding"/>
    <property type="evidence" value="ECO:0007669"/>
    <property type="project" value="UniProtKB-KW"/>
</dbReference>
<feature type="region of interest" description="Disordered" evidence="4">
    <location>
        <begin position="366"/>
        <end position="386"/>
    </location>
</feature>
<organism evidence="7">
    <name type="scientific">Caenorhabditis remanei</name>
    <name type="common">Caenorhabditis vulgaris</name>
    <dbReference type="NCBI Taxonomy" id="31234"/>
    <lineage>
        <taxon>Eukaryota</taxon>
        <taxon>Metazoa</taxon>
        <taxon>Ecdysozoa</taxon>
        <taxon>Nematoda</taxon>
        <taxon>Chromadorea</taxon>
        <taxon>Rhabditida</taxon>
        <taxon>Rhabditina</taxon>
        <taxon>Rhabditomorpha</taxon>
        <taxon>Rhabditoidea</taxon>
        <taxon>Rhabditidae</taxon>
        <taxon>Peloderinae</taxon>
        <taxon>Caenorhabditis</taxon>
    </lineage>
</organism>
<evidence type="ECO:0000256" key="3">
    <source>
        <dbReference type="PROSITE-ProRule" id="PRU00175"/>
    </source>
</evidence>
<dbReference type="SUPFAM" id="SSF57850">
    <property type="entry name" value="RING/U-box"/>
    <property type="match status" value="1"/>
</dbReference>
<feature type="compositionally biased region" description="Basic residues" evidence="4">
    <location>
        <begin position="368"/>
        <end position="386"/>
    </location>
</feature>
<evidence type="ECO:0000256" key="2">
    <source>
        <dbReference type="ARBA" id="ARBA00022833"/>
    </source>
</evidence>
<dbReference type="HOGENOM" id="CLU_716191_0_0_1"/>
<dbReference type="CTD" id="9809919"/>
<dbReference type="OrthoDB" id="5876710at2759"/>
<feature type="domain" description="RING-type" evidence="5">
    <location>
        <begin position="307"/>
        <end position="349"/>
    </location>
</feature>
<dbReference type="Gene3D" id="3.30.40.10">
    <property type="entry name" value="Zinc/RING finger domain, C3HC4 (zinc finger)"/>
    <property type="match status" value="1"/>
</dbReference>
<dbReference type="EMBL" id="DS268416">
    <property type="protein sequence ID" value="EFP12394.1"/>
    <property type="molecule type" value="Genomic_DNA"/>
</dbReference>
<feature type="region of interest" description="Disordered" evidence="4">
    <location>
        <begin position="98"/>
        <end position="122"/>
    </location>
</feature>
<dbReference type="InterPro" id="IPR013083">
    <property type="entry name" value="Znf_RING/FYVE/PHD"/>
</dbReference>
<dbReference type="PANTHER" id="PTHR21578:SF9">
    <property type="entry name" value="RING-TYPE DOMAIN-CONTAINING PROTEIN"/>
    <property type="match status" value="1"/>
</dbReference>
<gene>
    <name evidence="6" type="ORF">CRE_29541</name>
</gene>
<keyword evidence="2" id="KW-0862">Zinc</keyword>
<reference evidence="6" key="1">
    <citation type="submission" date="2007-07" db="EMBL/GenBank/DDBJ databases">
        <title>PCAP assembly of the Caenorhabditis remanei genome.</title>
        <authorList>
            <consortium name="The Caenorhabditis remanei Sequencing Consortium"/>
            <person name="Wilson R.K."/>
        </authorList>
    </citation>
    <scope>NUCLEOTIDE SEQUENCE [LARGE SCALE GENOMIC DNA]</scope>
    <source>
        <strain evidence="6">PB4641</strain>
    </source>
</reference>
<dbReference type="STRING" id="31234.E3LVK4"/>
<evidence type="ECO:0000256" key="1">
    <source>
        <dbReference type="ARBA" id="ARBA00022771"/>
    </source>
</evidence>
<keyword evidence="7" id="KW-1185">Reference proteome</keyword>
<dbReference type="RefSeq" id="XP_003111960.2">
    <property type="nucleotide sequence ID" value="XM_003111912.2"/>
</dbReference>
<name>E3LVK4_CAERE</name>
<dbReference type="InParanoid" id="E3LVK4"/>
<evidence type="ECO:0000259" key="5">
    <source>
        <dbReference type="PROSITE" id="PS50089"/>
    </source>
</evidence>
<sequence>MTSVRKSTRRSSRFSLSAENMEEQLRELRRYEQAMLDRMIAQNIQIEDNQEIQSAPPQAPGIAPQHAAAIPMLLPDDESDSDDDVAVVIRAQQEARAVSPPRSRVVSARSSSDDGSIVDSGRRTYHDRPIAVTGPGVQSRSPAPNRIRSGYSITANFDQHPAAGPIRRSSRQAAARRNNATHAPVPREVVRTLFDHVSATRGVLHPSTLTRDADINVQPIVHIVVPSDSSSDEDTFNSRLRVVPIGGVRVSTNPIQHRNVIPEVRVPRAGMYASNDPNRPYRRLARSPVRFGTPFRVGTPVTTWGNCTMCFDSPIDPQGCNRCQQILGCKTCVISWFESSESPSCPLCRRKWARKPDVARMTTIDKRKTAKAARRVPRRSRRSQVV</sequence>
<feature type="compositionally biased region" description="Low complexity" evidence="4">
    <location>
        <begin position="98"/>
        <end position="119"/>
    </location>
</feature>
<keyword evidence="1 3" id="KW-0479">Metal-binding</keyword>